<dbReference type="PANTHER" id="PTHR43736">
    <property type="entry name" value="ADP-RIBOSE PYROPHOSPHATASE"/>
    <property type="match status" value="1"/>
</dbReference>
<dbReference type="SUPFAM" id="SSF55811">
    <property type="entry name" value="Nudix"/>
    <property type="match status" value="1"/>
</dbReference>
<comment type="caution">
    <text evidence="2">The sequence shown here is derived from an EMBL/GenBank/DDBJ whole genome shotgun (WGS) entry which is preliminary data.</text>
</comment>
<evidence type="ECO:0000259" key="1">
    <source>
        <dbReference type="PROSITE" id="PS51462"/>
    </source>
</evidence>
<dbReference type="InterPro" id="IPR015797">
    <property type="entry name" value="NUDIX_hydrolase-like_dom_sf"/>
</dbReference>
<gene>
    <name evidence="2" type="ORF">Q2T41_06185</name>
</gene>
<dbReference type="Pfam" id="PF21906">
    <property type="entry name" value="WHD_NrtR"/>
    <property type="match status" value="1"/>
</dbReference>
<organism evidence="2 3">
    <name type="scientific">Maribacter confluentis</name>
    <dbReference type="NCBI Taxonomy" id="1656093"/>
    <lineage>
        <taxon>Bacteria</taxon>
        <taxon>Pseudomonadati</taxon>
        <taxon>Bacteroidota</taxon>
        <taxon>Flavobacteriia</taxon>
        <taxon>Flavobacteriales</taxon>
        <taxon>Flavobacteriaceae</taxon>
        <taxon>Maribacter</taxon>
    </lineage>
</organism>
<dbReference type="InterPro" id="IPR000086">
    <property type="entry name" value="NUDIX_hydrolase_dom"/>
</dbReference>
<reference evidence="2" key="1">
    <citation type="journal article" date="2014" name="Int. J. Syst. Evol. Microbiol.">
        <title>Complete genome of a new Firmicutes species belonging to the dominant human colonic microbiota ('Ruminococcus bicirculans') reveals two chromosomes and a selective capacity to utilize plant glucans.</title>
        <authorList>
            <consortium name="NISC Comparative Sequencing Program"/>
            <person name="Wegmann U."/>
            <person name="Louis P."/>
            <person name="Goesmann A."/>
            <person name="Henrissat B."/>
            <person name="Duncan S.H."/>
            <person name="Flint H.J."/>
        </authorList>
    </citation>
    <scope>NUCLEOTIDE SEQUENCE</scope>
    <source>
        <strain evidence="2">CECT 8869</strain>
    </source>
</reference>
<dbReference type="PANTHER" id="PTHR43736:SF4">
    <property type="entry name" value="SLR1690 PROTEIN"/>
    <property type="match status" value="1"/>
</dbReference>
<dbReference type="Pfam" id="PF00293">
    <property type="entry name" value="NUDIX"/>
    <property type="match status" value="1"/>
</dbReference>
<protein>
    <submittedName>
        <fullName evidence="2">NUDIX domain-containing protein</fullName>
    </submittedName>
</protein>
<dbReference type="RefSeq" id="WP_304435357.1">
    <property type="nucleotide sequence ID" value="NZ_JAUKUC010000001.1"/>
</dbReference>
<dbReference type="PROSITE" id="PS51462">
    <property type="entry name" value="NUDIX"/>
    <property type="match status" value="1"/>
</dbReference>
<proteinExistence type="predicted"/>
<dbReference type="Proteomes" id="UP001168579">
    <property type="component" value="Unassembled WGS sequence"/>
</dbReference>
<dbReference type="InterPro" id="IPR036388">
    <property type="entry name" value="WH-like_DNA-bd_sf"/>
</dbReference>
<dbReference type="EMBL" id="JAUKUC010000001">
    <property type="protein sequence ID" value="MDO1512240.1"/>
    <property type="molecule type" value="Genomic_DNA"/>
</dbReference>
<dbReference type="InterPro" id="IPR054105">
    <property type="entry name" value="WHD_NrtR"/>
</dbReference>
<dbReference type="SUPFAM" id="SSF46785">
    <property type="entry name" value="Winged helix' DNA-binding domain"/>
    <property type="match status" value="1"/>
</dbReference>
<reference evidence="2" key="2">
    <citation type="submission" date="2023-06" db="EMBL/GenBank/DDBJ databases">
        <authorList>
            <person name="Lucena T."/>
            <person name="Sun Q."/>
        </authorList>
    </citation>
    <scope>NUCLEOTIDE SEQUENCE</scope>
    <source>
        <strain evidence="2">CECT 8869</strain>
    </source>
</reference>
<dbReference type="Gene3D" id="1.10.10.10">
    <property type="entry name" value="Winged helix-like DNA-binding domain superfamily/Winged helix DNA-binding domain"/>
    <property type="match status" value="1"/>
</dbReference>
<evidence type="ECO:0000313" key="2">
    <source>
        <dbReference type="EMBL" id="MDO1512240.1"/>
    </source>
</evidence>
<sequence length="232" mass="26914">MKGLENKNFIPNLSFDCVIFGFNGKLLKILVLEYHNTGFFALPGGFIEVDQSIDEAAKKGVKDRTGLDNVFLEQFHVFGEVNRADPEHMRKILIANNDFTEENKWMLDRFNTVGYYALINYEEVSPAPDQFSDSIGWYAIDELPDLMMDHNQIVEKALIVLRNNLSEKLIGMNLLPPKFTMKQLQSVFEAILDQKLRRTTFQRKMLSLDILERHEKLFQGKAHKAPYLYSFK</sequence>
<dbReference type="Gene3D" id="3.90.79.10">
    <property type="entry name" value="Nucleoside Triphosphate Pyrophosphohydrolase"/>
    <property type="match status" value="1"/>
</dbReference>
<keyword evidence="3" id="KW-1185">Reference proteome</keyword>
<evidence type="ECO:0000313" key="3">
    <source>
        <dbReference type="Proteomes" id="UP001168579"/>
    </source>
</evidence>
<dbReference type="CDD" id="cd18873">
    <property type="entry name" value="NUDIX_NadM_like"/>
    <property type="match status" value="1"/>
</dbReference>
<name>A0ABT8RMU1_9FLAO</name>
<feature type="domain" description="Nudix hydrolase" evidence="1">
    <location>
        <begin position="12"/>
        <end position="160"/>
    </location>
</feature>
<accession>A0ABT8RMU1</accession>
<dbReference type="InterPro" id="IPR036390">
    <property type="entry name" value="WH_DNA-bd_sf"/>
</dbReference>